<proteinExistence type="inferred from homology"/>
<dbReference type="SUPFAM" id="SSF51905">
    <property type="entry name" value="FAD/NAD(P)-binding domain"/>
    <property type="match status" value="1"/>
</dbReference>
<evidence type="ECO:0000256" key="5">
    <source>
        <dbReference type="ARBA" id="ARBA00023002"/>
    </source>
</evidence>
<dbReference type="PRINTS" id="PR00420">
    <property type="entry name" value="RNGMNOXGNASE"/>
</dbReference>
<dbReference type="InterPro" id="IPR036188">
    <property type="entry name" value="FAD/NAD-bd_sf"/>
</dbReference>
<name>A0A1X6XHF4_9MICO</name>
<comment type="cofactor">
    <cofactor evidence="1">
        <name>FAD</name>
        <dbReference type="ChEBI" id="CHEBI:57692"/>
    </cofactor>
</comment>
<dbReference type="GO" id="GO:0018658">
    <property type="term" value="F:salicylate 1-monooxygenase activity"/>
    <property type="evidence" value="ECO:0007669"/>
    <property type="project" value="UniProtKB-EC"/>
</dbReference>
<evidence type="ECO:0000259" key="8">
    <source>
        <dbReference type="Pfam" id="PF07976"/>
    </source>
</evidence>
<dbReference type="PANTHER" id="PTHR43004">
    <property type="entry name" value="TRK SYSTEM POTASSIUM UPTAKE PROTEIN"/>
    <property type="match status" value="1"/>
</dbReference>
<evidence type="ECO:0000256" key="4">
    <source>
        <dbReference type="ARBA" id="ARBA00022827"/>
    </source>
</evidence>
<dbReference type="NCBIfam" id="NF006144">
    <property type="entry name" value="PRK08294.1"/>
    <property type="match status" value="1"/>
</dbReference>
<evidence type="ECO:0000256" key="2">
    <source>
        <dbReference type="ARBA" id="ARBA00007801"/>
    </source>
</evidence>
<dbReference type="SUPFAM" id="SSF54373">
    <property type="entry name" value="FAD-linked reductases, C-terminal domain"/>
    <property type="match status" value="1"/>
</dbReference>
<dbReference type="Gene3D" id="3.40.30.20">
    <property type="match status" value="1"/>
</dbReference>
<dbReference type="PANTHER" id="PTHR43004:SF19">
    <property type="entry name" value="BINDING MONOOXYGENASE, PUTATIVE (JCVI)-RELATED"/>
    <property type="match status" value="1"/>
</dbReference>
<keyword evidence="10" id="KW-1185">Reference proteome</keyword>
<evidence type="ECO:0000313" key="10">
    <source>
        <dbReference type="Proteomes" id="UP000196581"/>
    </source>
</evidence>
<organism evidence="9 10">
    <name type="scientific">Brevibacterium yomogidense</name>
    <dbReference type="NCBI Taxonomy" id="946573"/>
    <lineage>
        <taxon>Bacteria</taxon>
        <taxon>Bacillati</taxon>
        <taxon>Actinomycetota</taxon>
        <taxon>Actinomycetes</taxon>
        <taxon>Micrococcales</taxon>
        <taxon>Brevibacteriaceae</taxon>
        <taxon>Brevibacterium</taxon>
    </lineage>
</organism>
<comment type="similarity">
    <text evidence="2">Belongs to the PheA/TfdB FAD monooxygenase family.</text>
</comment>
<reference evidence="10" key="1">
    <citation type="submission" date="2017-02" db="EMBL/GenBank/DDBJ databases">
        <authorList>
            <person name="Dridi B."/>
        </authorList>
    </citation>
    <scope>NUCLEOTIDE SEQUENCE [LARGE SCALE GENOMIC DNA]</scope>
    <source>
        <strain evidence="10">B Co 03.10</strain>
    </source>
</reference>
<protein>
    <submittedName>
        <fullName evidence="9">Salicylate hydroxylase</fullName>
        <ecNumber evidence="9">1.14.13.1</ecNumber>
    </submittedName>
</protein>
<evidence type="ECO:0000313" key="9">
    <source>
        <dbReference type="EMBL" id="SLM98695.1"/>
    </source>
</evidence>
<dbReference type="CDD" id="cd02979">
    <property type="entry name" value="PHOX_C"/>
    <property type="match status" value="1"/>
</dbReference>
<dbReference type="Pfam" id="PF07976">
    <property type="entry name" value="Phe_hydrox_dim"/>
    <property type="match status" value="1"/>
</dbReference>
<dbReference type="AlphaFoldDB" id="A0A1X6XHF4"/>
<dbReference type="InterPro" id="IPR036249">
    <property type="entry name" value="Thioredoxin-like_sf"/>
</dbReference>
<dbReference type="EMBL" id="FWFF01000017">
    <property type="protein sequence ID" value="SLM98695.1"/>
    <property type="molecule type" value="Genomic_DNA"/>
</dbReference>
<dbReference type="RefSeq" id="WP_087007555.1">
    <property type="nucleotide sequence ID" value="NZ_FWFF01000017.1"/>
</dbReference>
<dbReference type="Gene3D" id="3.50.50.60">
    <property type="entry name" value="FAD/NAD(P)-binding domain"/>
    <property type="match status" value="1"/>
</dbReference>
<keyword evidence="3" id="KW-0285">Flavoprotein</keyword>
<dbReference type="Proteomes" id="UP000196581">
    <property type="component" value="Unassembled WGS sequence"/>
</dbReference>
<feature type="domain" description="FAD-binding" evidence="7">
    <location>
        <begin position="32"/>
        <end position="405"/>
    </location>
</feature>
<evidence type="ECO:0000256" key="3">
    <source>
        <dbReference type="ARBA" id="ARBA00022630"/>
    </source>
</evidence>
<feature type="domain" description="Phenol hydroxylase-like C-terminal dimerisation" evidence="8">
    <location>
        <begin position="461"/>
        <end position="635"/>
    </location>
</feature>
<dbReference type="Gene3D" id="3.30.9.10">
    <property type="entry name" value="D-Amino Acid Oxidase, subunit A, domain 2"/>
    <property type="match status" value="1"/>
</dbReference>
<evidence type="ECO:0000259" key="7">
    <source>
        <dbReference type="Pfam" id="PF01494"/>
    </source>
</evidence>
<accession>A0A1X6XHF4</accession>
<keyword evidence="4" id="KW-0274">FAD</keyword>
<feature type="region of interest" description="Disordered" evidence="6">
    <location>
        <begin position="1"/>
        <end position="21"/>
    </location>
</feature>
<dbReference type="InterPro" id="IPR012941">
    <property type="entry name" value="Phe_hydrox_C_dim_dom"/>
</dbReference>
<evidence type="ECO:0000256" key="1">
    <source>
        <dbReference type="ARBA" id="ARBA00001974"/>
    </source>
</evidence>
<dbReference type="Pfam" id="PF01494">
    <property type="entry name" value="FAD_binding_3"/>
    <property type="match status" value="1"/>
</dbReference>
<dbReference type="InterPro" id="IPR038220">
    <property type="entry name" value="PHOX_C_sf"/>
</dbReference>
<dbReference type="InterPro" id="IPR002938">
    <property type="entry name" value="FAD-bd"/>
</dbReference>
<gene>
    <name evidence="9" type="ORF">FM105_09385</name>
</gene>
<dbReference type="SUPFAM" id="SSF52833">
    <property type="entry name" value="Thioredoxin-like"/>
    <property type="match status" value="1"/>
</dbReference>
<dbReference type="GO" id="GO:0071949">
    <property type="term" value="F:FAD binding"/>
    <property type="evidence" value="ECO:0007669"/>
    <property type="project" value="InterPro"/>
</dbReference>
<sequence length="646" mass="69968">MQYYRDGYHSGDPAVAPAVQDPDDTVAGASEDVDVLIVGTGPAGLVLAAQLARHPGIRTRVVERREGPLTLGQADGVACRSVEMFQAFGFAHSLLEEAYWVNETTFWRPDAERPGTIMHTSRTRDVEDGLSEMPHLIMNQARIHDHLLTAAHNAPARLEPDYGTAFTGLEHTDHPTHPVSVTLEDMETGAESMVRARFVVGCDGARSGVRAAIGRTLAGDRANHAWGVMDILLDTDFPDIRFKSAIQSETGSILLIPREGGYLARLYVDLGTVTDENRPALRSMSADEVVEVARTVLAPYTLEVKETVWFSVYEVAQRIADGFDDVADRDVRAGDDDASLPRVFIAGDACHTHSAKAGQGMNVSMQDAFNLGWKLAAVLEGRSDHALLHTYDAERRPVAQELIDFDKEWSAMMAAAPADPDHPERGGVTAAELSDYFVQHGRYTAGVATSYPARSTHLTGGEEHQHVAAGFPVGFRFHSAPVHRAADAKEMQLGHAATADGRWRVYAFADAGEQRFDAFVDWLGEDPGSPVNRHRLPGEDLDARIDVRAVLQRPHTEIALPALPEVLRPSSGALGLTDLEKVFSSCTHSGTDIYAERGIDPQSGAVVVVRPDQYVASVLPLDATADLAALFDSVFDASALPVPAGR</sequence>
<dbReference type="InterPro" id="IPR050641">
    <property type="entry name" value="RIFMO-like"/>
</dbReference>
<evidence type="ECO:0000256" key="6">
    <source>
        <dbReference type="SAM" id="MobiDB-lite"/>
    </source>
</evidence>
<dbReference type="EC" id="1.14.13.1" evidence="9"/>
<keyword evidence="5 9" id="KW-0560">Oxidoreductase</keyword>